<organism evidence="1 2">
    <name type="scientific">Zhengella mangrovi</name>
    <dbReference type="NCBI Taxonomy" id="1982044"/>
    <lineage>
        <taxon>Bacteria</taxon>
        <taxon>Pseudomonadati</taxon>
        <taxon>Pseudomonadota</taxon>
        <taxon>Alphaproteobacteria</taxon>
        <taxon>Hyphomicrobiales</taxon>
        <taxon>Notoacmeibacteraceae</taxon>
        <taxon>Zhengella</taxon>
    </lineage>
</organism>
<sequence length="131" mass="14053">MTGPGDTAGDGDDLVRRLDAILSGVDLDCACRERLSEALNAFGAMERLRHRRARLDDARSQVAGILSLLNLLGELDSIGFQEADGSVFDEIAHLFEDVAEAAHRGAADMRALARADPTDGLPRSLRAIPRA</sequence>
<gene>
    <name evidence="1" type="ORF">CSC94_09180</name>
</gene>
<name>A0A2G1QP11_9HYPH</name>
<dbReference type="RefSeq" id="WP_099306038.1">
    <property type="nucleotide sequence ID" value="NZ_PDVP01000004.1"/>
</dbReference>
<dbReference type="EMBL" id="PDVP01000004">
    <property type="protein sequence ID" value="PHP67211.1"/>
    <property type="molecule type" value="Genomic_DNA"/>
</dbReference>
<protein>
    <submittedName>
        <fullName evidence="1">Uncharacterized protein</fullName>
    </submittedName>
</protein>
<dbReference type="Proteomes" id="UP000221168">
    <property type="component" value="Unassembled WGS sequence"/>
</dbReference>
<dbReference type="AlphaFoldDB" id="A0A2G1QP11"/>
<evidence type="ECO:0000313" key="1">
    <source>
        <dbReference type="EMBL" id="PHP67211.1"/>
    </source>
</evidence>
<proteinExistence type="predicted"/>
<evidence type="ECO:0000313" key="2">
    <source>
        <dbReference type="Proteomes" id="UP000221168"/>
    </source>
</evidence>
<accession>A0A2G1QP11</accession>
<comment type="caution">
    <text evidence="1">The sequence shown here is derived from an EMBL/GenBank/DDBJ whole genome shotgun (WGS) entry which is preliminary data.</text>
</comment>
<reference evidence="1 2" key="1">
    <citation type="submission" date="2017-10" db="EMBL/GenBank/DDBJ databases">
        <title>Sedimentibacterium mangrovi gen. nov., sp. nov., a novel member of family Phyllobacteriacea isolated from mangrove sediment.</title>
        <authorList>
            <person name="Liao H."/>
            <person name="Tian Y."/>
        </authorList>
    </citation>
    <scope>NUCLEOTIDE SEQUENCE [LARGE SCALE GENOMIC DNA]</scope>
    <source>
        <strain evidence="1 2">X9-2-2</strain>
    </source>
</reference>
<dbReference type="OrthoDB" id="8019837at2"/>
<keyword evidence="2" id="KW-1185">Reference proteome</keyword>